<dbReference type="RefSeq" id="WP_075316731.1">
    <property type="nucleotide sequence ID" value="NZ_JAAZTS010000023.1"/>
</dbReference>
<dbReference type="InterPro" id="IPR005135">
    <property type="entry name" value="Endo/exonuclease/phosphatase"/>
</dbReference>
<gene>
    <name evidence="3" type="ORF">H6D15_12510</name>
</gene>
<dbReference type="Gene3D" id="3.60.10.10">
    <property type="entry name" value="Endonuclease/exonuclease/phosphatase"/>
    <property type="match status" value="1"/>
</dbReference>
<keyword evidence="1" id="KW-0732">Signal</keyword>
<dbReference type="EMBL" id="JACJMO010000024">
    <property type="protein sequence ID" value="MBM6858410.1"/>
    <property type="molecule type" value="Genomic_DNA"/>
</dbReference>
<dbReference type="PROSITE" id="PS51257">
    <property type="entry name" value="PROKAR_LIPOPROTEIN"/>
    <property type="match status" value="1"/>
</dbReference>
<dbReference type="SUPFAM" id="SSF56219">
    <property type="entry name" value="DNase I-like"/>
    <property type="match status" value="1"/>
</dbReference>
<dbReference type="PANTHER" id="PTHR12121:SF36">
    <property type="entry name" value="ENDONUCLEASE_EXONUCLEASE_PHOSPHATASE DOMAIN-CONTAINING PROTEIN"/>
    <property type="match status" value="1"/>
</dbReference>
<sequence>MIKKIGLLLLGVSCFLSACTNKKETLNLKWATMNIRLDNPADSMDNWKYRKDTVAQFIKEQGLDIVGMQEVLHNQLTDLKERLPEYTEVGVGREDGATKGEYTPIFFKKDKFEVLDSNTFWLSQYPDSAGFIGWDGACPRIATWVKLKYKKTGKVFMAINTHFDHVGGEARNKGALLIIDRIKELAGNEPAVLTGDFNVNNKSDAYNTLTKNTFVLKDAFQIADKKSGVDYTYHSFGRREKSQREMIDFIFVTPQIKVNSVLIPEEPTRGTGVTFLSDHNPQIAEIEL</sequence>
<dbReference type="CDD" id="cd09083">
    <property type="entry name" value="EEP-1"/>
    <property type="match status" value="1"/>
</dbReference>
<name>A0AA40ZWQ2_9BACT</name>
<evidence type="ECO:0000313" key="3">
    <source>
        <dbReference type="EMBL" id="MBM6858410.1"/>
    </source>
</evidence>
<organism evidence="3 4">
    <name type="scientific">Caecibacteroides pullorum</name>
    <dbReference type="NCBI Taxonomy" id="2725562"/>
    <lineage>
        <taxon>Bacteria</taxon>
        <taxon>Pseudomonadati</taxon>
        <taxon>Bacteroidota</taxon>
        <taxon>Bacteroidia</taxon>
        <taxon>Bacteroidales</taxon>
        <taxon>Bacteroidaceae</taxon>
        <taxon>Caecibacteroides</taxon>
    </lineage>
</organism>
<protein>
    <submittedName>
        <fullName evidence="3">Endonuclease/exonuclease/phosphatase family protein</fullName>
    </submittedName>
</protein>
<comment type="caution">
    <text evidence="3">The sequence shown here is derived from an EMBL/GenBank/DDBJ whole genome shotgun (WGS) entry which is preliminary data.</text>
</comment>
<evidence type="ECO:0000313" key="4">
    <source>
        <dbReference type="Proteomes" id="UP000698924"/>
    </source>
</evidence>
<dbReference type="Pfam" id="PF03372">
    <property type="entry name" value="Exo_endo_phos"/>
    <property type="match status" value="1"/>
</dbReference>
<dbReference type="GO" id="GO:0004519">
    <property type="term" value="F:endonuclease activity"/>
    <property type="evidence" value="ECO:0007669"/>
    <property type="project" value="UniProtKB-KW"/>
</dbReference>
<feature type="signal peptide" evidence="1">
    <location>
        <begin position="1"/>
        <end position="18"/>
    </location>
</feature>
<dbReference type="InterPro" id="IPR050410">
    <property type="entry name" value="CCR4/nocturin_mRNA_transcr"/>
</dbReference>
<proteinExistence type="predicted"/>
<keyword evidence="3" id="KW-0540">Nuclease</keyword>
<evidence type="ECO:0000259" key="2">
    <source>
        <dbReference type="Pfam" id="PF03372"/>
    </source>
</evidence>
<dbReference type="AlphaFoldDB" id="A0AA40ZWQ2"/>
<feature type="domain" description="Endonuclease/exonuclease/phosphatase" evidence="2">
    <location>
        <begin position="32"/>
        <end position="279"/>
    </location>
</feature>
<accession>A0AA40ZWQ2</accession>
<dbReference type="PANTHER" id="PTHR12121">
    <property type="entry name" value="CARBON CATABOLITE REPRESSOR PROTEIN 4"/>
    <property type="match status" value="1"/>
</dbReference>
<dbReference type="Proteomes" id="UP000698924">
    <property type="component" value="Unassembled WGS sequence"/>
</dbReference>
<keyword evidence="3" id="KW-0255">Endonuclease</keyword>
<keyword evidence="4" id="KW-1185">Reference proteome</keyword>
<feature type="chain" id="PRO_5041456346" evidence="1">
    <location>
        <begin position="19"/>
        <end position="288"/>
    </location>
</feature>
<dbReference type="GO" id="GO:0000175">
    <property type="term" value="F:3'-5'-RNA exonuclease activity"/>
    <property type="evidence" value="ECO:0007669"/>
    <property type="project" value="TreeGrafter"/>
</dbReference>
<dbReference type="InterPro" id="IPR036691">
    <property type="entry name" value="Endo/exonu/phosph_ase_sf"/>
</dbReference>
<reference evidence="3 4" key="1">
    <citation type="journal article" date="2021" name="Sci. Rep.">
        <title>The distribution of antibiotic resistance genes in chicken gut microbiota commensals.</title>
        <authorList>
            <person name="Juricova H."/>
            <person name="Matiasovicova J."/>
            <person name="Kubasova T."/>
            <person name="Cejkova D."/>
            <person name="Rychlik I."/>
        </authorList>
    </citation>
    <scope>NUCLEOTIDE SEQUENCE [LARGE SCALE GENOMIC DNA]</scope>
    <source>
        <strain evidence="3 4">An421</strain>
    </source>
</reference>
<keyword evidence="3" id="KW-0378">Hydrolase</keyword>
<evidence type="ECO:0000256" key="1">
    <source>
        <dbReference type="SAM" id="SignalP"/>
    </source>
</evidence>